<keyword evidence="2" id="KW-0812">Transmembrane</keyword>
<name>A0A6M0R948_9CLOT</name>
<evidence type="ECO:0000256" key="2">
    <source>
        <dbReference type="SAM" id="Phobius"/>
    </source>
</evidence>
<accession>A0A6M0R948</accession>
<reference evidence="3 4" key="1">
    <citation type="submission" date="2019-04" db="EMBL/GenBank/DDBJ databases">
        <title>Genome sequencing of Clostridium botulinum Groups I-IV and Clostridium butyricum.</title>
        <authorList>
            <person name="Brunt J."/>
            <person name="Van Vliet A.H.M."/>
            <person name="Stringer S.C."/>
            <person name="Carter A.T."/>
            <person name="Peck M.W."/>
        </authorList>
    </citation>
    <scope>NUCLEOTIDE SEQUENCE [LARGE SCALE GENOMIC DNA]</scope>
    <source>
        <strain evidence="3 4">IFR 18/094</strain>
    </source>
</reference>
<dbReference type="InterPro" id="IPR014195">
    <property type="entry name" value="Spore_III_AG"/>
</dbReference>
<feature type="compositionally biased region" description="Basic and acidic residues" evidence="1">
    <location>
        <begin position="48"/>
        <end position="68"/>
    </location>
</feature>
<proteinExistence type="predicted"/>
<gene>
    <name evidence="3" type="primary">spoIIIAG</name>
    <name evidence="3" type="ORF">FDF74_03660</name>
</gene>
<sequence length="199" mass="22337">MDLNNFFKKFEKNFKGKKKSSNILILVVVGLLFLICGSFFKDISTMGKNKEPKPEEKNLQATKEDKDKNYEEELQNRLKSTLEKIDGVGKVEVMINFESGEEKVPAVNVNNSTNKSVEKDTEGGVRNTTQENEGSNVVVTNNGDKTEPLIVKEYKPKIIGICIVAQGAEDSVTKLRISKAVVDLFNVPQYKVNVYPMKK</sequence>
<feature type="transmembrane region" description="Helical" evidence="2">
    <location>
        <begin position="21"/>
        <end position="40"/>
    </location>
</feature>
<dbReference type="NCBIfam" id="TIGR02830">
    <property type="entry name" value="spore_III_AG"/>
    <property type="match status" value="1"/>
</dbReference>
<feature type="region of interest" description="Disordered" evidence="1">
    <location>
        <begin position="46"/>
        <end position="68"/>
    </location>
</feature>
<evidence type="ECO:0000313" key="4">
    <source>
        <dbReference type="Proteomes" id="UP000473885"/>
    </source>
</evidence>
<keyword evidence="4" id="KW-1185">Reference proteome</keyword>
<dbReference type="AlphaFoldDB" id="A0A6M0R948"/>
<keyword evidence="2" id="KW-0472">Membrane</keyword>
<evidence type="ECO:0000313" key="3">
    <source>
        <dbReference type="EMBL" id="NEZ46307.1"/>
    </source>
</evidence>
<protein>
    <submittedName>
        <fullName evidence="3">Stage III sporulation protein AG</fullName>
    </submittedName>
</protein>
<comment type="caution">
    <text evidence="3">The sequence shown here is derived from an EMBL/GenBank/DDBJ whole genome shotgun (WGS) entry which is preliminary data.</text>
</comment>
<dbReference type="Proteomes" id="UP000473885">
    <property type="component" value="Unassembled WGS sequence"/>
</dbReference>
<feature type="compositionally biased region" description="Polar residues" evidence="1">
    <location>
        <begin position="126"/>
        <end position="141"/>
    </location>
</feature>
<organism evidence="3 4">
    <name type="scientific">Clostridium niameyense</name>
    <dbReference type="NCBI Taxonomy" id="1622073"/>
    <lineage>
        <taxon>Bacteria</taxon>
        <taxon>Bacillati</taxon>
        <taxon>Bacillota</taxon>
        <taxon>Clostridia</taxon>
        <taxon>Eubacteriales</taxon>
        <taxon>Clostridiaceae</taxon>
        <taxon>Clostridium</taxon>
    </lineage>
</organism>
<evidence type="ECO:0000256" key="1">
    <source>
        <dbReference type="SAM" id="MobiDB-lite"/>
    </source>
</evidence>
<dbReference type="RefSeq" id="WP_050607599.1">
    <property type="nucleotide sequence ID" value="NZ_CABKUB010000006.1"/>
</dbReference>
<dbReference type="EMBL" id="SXDP01000002">
    <property type="protein sequence ID" value="NEZ46307.1"/>
    <property type="molecule type" value="Genomic_DNA"/>
</dbReference>
<keyword evidence="2" id="KW-1133">Transmembrane helix</keyword>
<dbReference type="OrthoDB" id="1634070at2"/>
<feature type="region of interest" description="Disordered" evidence="1">
    <location>
        <begin position="113"/>
        <end position="141"/>
    </location>
</feature>